<evidence type="ECO:0000313" key="3">
    <source>
        <dbReference type="Proteomes" id="UP001055868"/>
    </source>
</evidence>
<organism evidence="2 3">
    <name type="scientific">Brachybacterium kimchii</name>
    <dbReference type="NCBI Taxonomy" id="2942909"/>
    <lineage>
        <taxon>Bacteria</taxon>
        <taxon>Bacillati</taxon>
        <taxon>Actinomycetota</taxon>
        <taxon>Actinomycetes</taxon>
        <taxon>Micrococcales</taxon>
        <taxon>Dermabacteraceae</taxon>
        <taxon>Brachybacterium</taxon>
    </lineage>
</organism>
<dbReference type="Proteomes" id="UP001055868">
    <property type="component" value="Chromosome"/>
</dbReference>
<feature type="domain" description="NADP-dependent oxidoreductase" evidence="1">
    <location>
        <begin position="12"/>
        <end position="313"/>
    </location>
</feature>
<dbReference type="PRINTS" id="PR00069">
    <property type="entry name" value="ALDKETRDTASE"/>
</dbReference>
<dbReference type="InterPro" id="IPR044477">
    <property type="entry name" value="FDH-like"/>
</dbReference>
<gene>
    <name evidence="2" type="ORF">M4486_15225</name>
</gene>
<dbReference type="Pfam" id="PF00248">
    <property type="entry name" value="Aldo_ket_red"/>
    <property type="match status" value="1"/>
</dbReference>
<keyword evidence="3" id="KW-1185">Reference proteome</keyword>
<dbReference type="EMBL" id="CP097218">
    <property type="protein sequence ID" value="UQN28967.1"/>
    <property type="molecule type" value="Genomic_DNA"/>
</dbReference>
<sequence length="329" mass="35232">MSAAGLRLPLPRLGFGAAQLGNLYRVTTDEEADGAVAAAWEQGIRCFDTAPHYGIGTSERRLGERLRGLPRREYLVSTKVGRLLDPGPGTGDDHANAFWVPDDHVRRWDFSEVGVRASHQASLERLGLDRVDILYAHDPEEGPTEQAFAEGLPALARMREEGLVGAVGVGSKDAAVCTRAVRTGLVDLVMLSGRYTLLEQDAARELLDACLEHDVQVVAVSVFNSGLLSRPVVPDGATYEYAAAPAEILAHARALAALAEDHGVTLPDLAVQYPLRHPAIASVVLGMRTAGQVVSNVERMGQHVPEAAWEAVAALEAEWAERTAGARDA</sequence>
<dbReference type="CDD" id="cd19162">
    <property type="entry name" value="AKR_FDH"/>
    <property type="match status" value="1"/>
</dbReference>
<dbReference type="InterPro" id="IPR023210">
    <property type="entry name" value="NADP_OxRdtase_dom"/>
</dbReference>
<dbReference type="SUPFAM" id="SSF51430">
    <property type="entry name" value="NAD(P)-linked oxidoreductase"/>
    <property type="match status" value="1"/>
</dbReference>
<reference evidence="2" key="1">
    <citation type="submission" date="2022-05" db="EMBL/GenBank/DDBJ databases">
        <title>Genomic analysis of Brachybacterium sp. CBA3104.</title>
        <authorList>
            <person name="Roh S.W."/>
            <person name="Kim Y.B."/>
            <person name="Kim Y."/>
        </authorList>
    </citation>
    <scope>NUCLEOTIDE SEQUENCE</scope>
    <source>
        <strain evidence="2">CBA3104</strain>
    </source>
</reference>
<proteinExistence type="predicted"/>
<dbReference type="PANTHER" id="PTHR42686:SF1">
    <property type="entry name" value="GH17980P-RELATED"/>
    <property type="match status" value="1"/>
</dbReference>
<dbReference type="InterPro" id="IPR036812">
    <property type="entry name" value="NAD(P)_OxRdtase_dom_sf"/>
</dbReference>
<dbReference type="PANTHER" id="PTHR42686">
    <property type="entry name" value="GH17980P-RELATED"/>
    <property type="match status" value="1"/>
</dbReference>
<dbReference type="RefSeq" id="WP_249478131.1">
    <property type="nucleotide sequence ID" value="NZ_CP097218.1"/>
</dbReference>
<evidence type="ECO:0000259" key="1">
    <source>
        <dbReference type="Pfam" id="PF00248"/>
    </source>
</evidence>
<protein>
    <submittedName>
        <fullName evidence="2">Aldo/keto reductase</fullName>
    </submittedName>
</protein>
<name>A0ABY4N338_9MICO</name>
<accession>A0ABY4N338</accession>
<dbReference type="InterPro" id="IPR020471">
    <property type="entry name" value="AKR"/>
</dbReference>
<dbReference type="Gene3D" id="3.20.20.100">
    <property type="entry name" value="NADP-dependent oxidoreductase domain"/>
    <property type="match status" value="1"/>
</dbReference>
<evidence type="ECO:0000313" key="2">
    <source>
        <dbReference type="EMBL" id="UQN28967.1"/>
    </source>
</evidence>